<evidence type="ECO:0000256" key="10">
    <source>
        <dbReference type="PIRSR" id="PIRSR000548-1"/>
    </source>
</evidence>
<dbReference type="PANTHER" id="PTHR11635">
    <property type="entry name" value="CAMP-DEPENDENT PROTEIN KINASE REGULATORY CHAIN"/>
    <property type="match status" value="1"/>
</dbReference>
<dbReference type="GO" id="GO:0005634">
    <property type="term" value="C:nucleus"/>
    <property type="evidence" value="ECO:0007669"/>
    <property type="project" value="TreeGrafter"/>
</dbReference>
<accession>A0A3N4L329</accession>
<feature type="domain" description="Cyclic nucleotide-binding" evidence="12">
    <location>
        <begin position="232"/>
        <end position="361"/>
    </location>
</feature>
<dbReference type="SMART" id="SM00394">
    <property type="entry name" value="RIIa"/>
    <property type="match status" value="1"/>
</dbReference>
<dbReference type="STRING" id="1392247.A0A3N4L329"/>
<evidence type="ECO:0000256" key="6">
    <source>
        <dbReference type="ARBA" id="ARBA00022741"/>
    </source>
</evidence>
<dbReference type="EMBL" id="ML119106">
    <property type="protein sequence ID" value="RPB17183.1"/>
    <property type="molecule type" value="Genomic_DNA"/>
</dbReference>
<sequence length="516" mass="55548">MSLPAAYTDALDALNREISRENPTDVLQFCANFFNRRLEAQRAEFLISSRQGFSSSNPFGGMSTTTTYTGGESLFPGPGLGLAVDGGRESPFSHNPFSTTITEEDEDVGQSPTTPSFRPNPLVNPDPSNLGMLSSSPGQGQSLFSPRARFGFGNDQPPHGPPANNHLHPNSSFINSSTGGDFPSNYNMGRRTSVSAESLIPSSSTEEWTPPVYPKTAEQLERLKVAVSGNFLFMHLDDDQSSQVLSALMEKPIPGKGTRVITQGDVGDYFYVVERGSFDIYVNPAGSMLPGTDGMGQKVNEIGPGGSFGELALMYNAPRAATIISTTSQAVLWALDRVTFRRILMENTFKKRRMYEAFLEEVALLSSLLPYERSKIADALESVTFQAGETIIRQGDPGDNFYLIESGEAEVVKNGLQEAVKKLGKGDYFGELALLNDAPRAASVRAITKMKLATLGKDGFQRLLGPVTEIMRRNDPRLAEGVDPLAEAGSPGSPGGFDGGLDVFGESAGRGRAVEV</sequence>
<dbReference type="PROSITE" id="PS50042">
    <property type="entry name" value="CNMP_BINDING_3"/>
    <property type="match status" value="2"/>
</dbReference>
<feature type="binding site" evidence="10">
    <location>
        <position position="310"/>
    </location>
    <ligand>
        <name>3',5'-cyclic AMP</name>
        <dbReference type="ChEBI" id="CHEBI:58165"/>
        <label>1</label>
    </ligand>
</feature>
<dbReference type="Gene3D" id="1.20.890.10">
    <property type="entry name" value="cAMP-dependent protein kinase regulatory subunit, dimerization-anchoring domain"/>
    <property type="match status" value="1"/>
</dbReference>
<feature type="compositionally biased region" description="Polar residues" evidence="11">
    <location>
        <begin position="131"/>
        <end position="144"/>
    </location>
</feature>
<keyword evidence="5" id="KW-0677">Repeat</keyword>
<gene>
    <name evidence="13" type="ORF">P167DRAFT_120068</name>
</gene>
<dbReference type="InterPro" id="IPR050503">
    <property type="entry name" value="cAMP-dep_PK_reg_su-like"/>
</dbReference>
<feature type="binding site" evidence="10">
    <location>
        <position position="431"/>
    </location>
    <ligand>
        <name>3',5'-cyclic AMP</name>
        <dbReference type="ChEBI" id="CHEBI:58165"/>
        <label>2</label>
    </ligand>
</feature>
<dbReference type="Pfam" id="PF00027">
    <property type="entry name" value="cNMP_binding"/>
    <property type="match status" value="2"/>
</dbReference>
<keyword evidence="6 9" id="KW-0547">Nucleotide-binding</keyword>
<evidence type="ECO:0000256" key="8">
    <source>
        <dbReference type="ARBA" id="ARBA00025979"/>
    </source>
</evidence>
<evidence type="ECO:0000256" key="7">
    <source>
        <dbReference type="ARBA" id="ARBA00023149"/>
    </source>
</evidence>
<dbReference type="Gene3D" id="2.60.120.10">
    <property type="entry name" value="Jelly Rolls"/>
    <property type="match status" value="2"/>
</dbReference>
<feature type="compositionally biased region" description="Polar residues" evidence="11">
    <location>
        <begin position="92"/>
        <end position="101"/>
    </location>
</feature>
<dbReference type="FunCoup" id="A0A3N4L329">
    <property type="interactions" value="409"/>
</dbReference>
<dbReference type="GO" id="GO:0005952">
    <property type="term" value="C:cAMP-dependent protein kinase complex"/>
    <property type="evidence" value="ECO:0007669"/>
    <property type="project" value="InterPro"/>
</dbReference>
<dbReference type="PROSITE" id="PS00889">
    <property type="entry name" value="CNMP_BINDING_2"/>
    <property type="match status" value="2"/>
</dbReference>
<dbReference type="PANTHER" id="PTHR11635:SF152">
    <property type="entry name" value="CAMP-DEPENDENT PROTEIN KINASE TYPE I REGULATORY SUBUNIT-RELATED"/>
    <property type="match status" value="1"/>
</dbReference>
<evidence type="ECO:0000313" key="13">
    <source>
        <dbReference type="EMBL" id="RPB17183.1"/>
    </source>
</evidence>
<reference evidence="13 14" key="1">
    <citation type="journal article" date="2018" name="Nat. Ecol. Evol.">
        <title>Pezizomycetes genomes reveal the molecular basis of ectomycorrhizal truffle lifestyle.</title>
        <authorList>
            <person name="Murat C."/>
            <person name="Payen T."/>
            <person name="Noel B."/>
            <person name="Kuo A."/>
            <person name="Morin E."/>
            <person name="Chen J."/>
            <person name="Kohler A."/>
            <person name="Krizsan K."/>
            <person name="Balestrini R."/>
            <person name="Da Silva C."/>
            <person name="Montanini B."/>
            <person name="Hainaut M."/>
            <person name="Levati E."/>
            <person name="Barry K.W."/>
            <person name="Belfiori B."/>
            <person name="Cichocki N."/>
            <person name="Clum A."/>
            <person name="Dockter R.B."/>
            <person name="Fauchery L."/>
            <person name="Guy J."/>
            <person name="Iotti M."/>
            <person name="Le Tacon F."/>
            <person name="Lindquist E.A."/>
            <person name="Lipzen A."/>
            <person name="Malagnac F."/>
            <person name="Mello A."/>
            <person name="Molinier V."/>
            <person name="Miyauchi S."/>
            <person name="Poulain J."/>
            <person name="Riccioni C."/>
            <person name="Rubini A."/>
            <person name="Sitrit Y."/>
            <person name="Splivallo R."/>
            <person name="Traeger S."/>
            <person name="Wang M."/>
            <person name="Zifcakova L."/>
            <person name="Wipf D."/>
            <person name="Zambonelli A."/>
            <person name="Paolocci F."/>
            <person name="Nowrousian M."/>
            <person name="Ottonello S."/>
            <person name="Baldrian P."/>
            <person name="Spatafora J.W."/>
            <person name="Henrissat B."/>
            <person name="Nagy L.G."/>
            <person name="Aury J.M."/>
            <person name="Wincker P."/>
            <person name="Grigoriev I.V."/>
            <person name="Bonfante P."/>
            <person name="Martin F.M."/>
        </authorList>
    </citation>
    <scope>NUCLEOTIDE SEQUENCE [LARGE SCALE GENOMIC DNA]</scope>
    <source>
        <strain evidence="13 14">CCBAS932</strain>
    </source>
</reference>
<dbReference type="InterPro" id="IPR018488">
    <property type="entry name" value="cNMP-bd_CS"/>
</dbReference>
<dbReference type="FunFam" id="2.60.120.10:FF:000039">
    <property type="entry name" value="cAMP-dependent protein kinase regulatory subunit"/>
    <property type="match status" value="1"/>
</dbReference>
<dbReference type="SUPFAM" id="SSF47391">
    <property type="entry name" value="Dimerization-anchoring domain of cAMP-dependent PK regulatory subunit"/>
    <property type="match status" value="1"/>
</dbReference>
<dbReference type="SMART" id="SM00100">
    <property type="entry name" value="cNMP"/>
    <property type="match status" value="2"/>
</dbReference>
<feature type="binding site" evidence="10">
    <location>
        <position position="319"/>
    </location>
    <ligand>
        <name>3',5'-cyclic AMP</name>
        <dbReference type="ChEBI" id="CHEBI:58165"/>
        <label>1</label>
    </ligand>
</feature>
<dbReference type="GO" id="GO:0034236">
    <property type="term" value="F:protein kinase A catalytic subunit binding"/>
    <property type="evidence" value="ECO:0007669"/>
    <property type="project" value="TreeGrafter"/>
</dbReference>
<protein>
    <recommendedName>
        <fullName evidence="2 9">cAMP-dependent protein kinase regulatory subunit</fullName>
    </recommendedName>
</protein>
<keyword evidence="4 9" id="KW-0116">cAMP-binding</keyword>
<proteinExistence type="inferred from homology"/>
<dbReference type="InterPro" id="IPR003117">
    <property type="entry name" value="cAMP_dep_PK_reg_su_I/II_a/b"/>
</dbReference>
<organism evidence="13 14">
    <name type="scientific">Morchella conica CCBAS932</name>
    <dbReference type="NCBI Taxonomy" id="1392247"/>
    <lineage>
        <taxon>Eukaryota</taxon>
        <taxon>Fungi</taxon>
        <taxon>Dikarya</taxon>
        <taxon>Ascomycota</taxon>
        <taxon>Pezizomycotina</taxon>
        <taxon>Pezizomycetes</taxon>
        <taxon>Pezizales</taxon>
        <taxon>Morchellaceae</taxon>
        <taxon>Morchella</taxon>
    </lineage>
</organism>
<dbReference type="InParanoid" id="A0A3N4L329"/>
<feature type="region of interest" description="Disordered" evidence="11">
    <location>
        <begin position="482"/>
        <end position="502"/>
    </location>
</feature>
<evidence type="ECO:0000259" key="12">
    <source>
        <dbReference type="PROSITE" id="PS50042"/>
    </source>
</evidence>
<keyword evidence="14" id="KW-1185">Reference proteome</keyword>
<dbReference type="SUPFAM" id="SSF51206">
    <property type="entry name" value="cAMP-binding domain-like"/>
    <property type="match status" value="2"/>
</dbReference>
<dbReference type="InterPro" id="IPR014710">
    <property type="entry name" value="RmlC-like_jellyroll"/>
</dbReference>
<dbReference type="CDD" id="cd12098">
    <property type="entry name" value="DD_R_ScPKA-like"/>
    <property type="match status" value="1"/>
</dbReference>
<dbReference type="GO" id="GO:0005829">
    <property type="term" value="C:cytosol"/>
    <property type="evidence" value="ECO:0007669"/>
    <property type="project" value="TreeGrafter"/>
</dbReference>
<feature type="region of interest" description="Disordered" evidence="11">
    <location>
        <begin position="87"/>
        <end position="189"/>
    </location>
</feature>
<dbReference type="PROSITE" id="PS00888">
    <property type="entry name" value="CNMP_BINDING_1"/>
    <property type="match status" value="2"/>
</dbReference>
<feature type="compositionally biased region" description="Polar residues" evidence="11">
    <location>
        <begin position="167"/>
        <end position="189"/>
    </location>
</feature>
<name>A0A3N4L329_9PEZI</name>
<dbReference type="InterPro" id="IPR000595">
    <property type="entry name" value="cNMP-bd_dom"/>
</dbReference>
<dbReference type="InterPro" id="IPR012198">
    <property type="entry name" value="cAMP_dep_PK_reg_su"/>
</dbReference>
<feature type="domain" description="Cyclic nucleotide-binding" evidence="12">
    <location>
        <begin position="364"/>
        <end position="481"/>
    </location>
</feature>
<evidence type="ECO:0000256" key="5">
    <source>
        <dbReference type="ARBA" id="ARBA00022737"/>
    </source>
</evidence>
<evidence type="ECO:0000256" key="2">
    <source>
        <dbReference type="ARBA" id="ARBA00020355"/>
    </source>
</evidence>
<dbReference type="FunFam" id="2.60.120.10:FF:000118">
    <property type="entry name" value="cAMP-dependent protein kinase regulatory subunit"/>
    <property type="match status" value="1"/>
</dbReference>
<dbReference type="GO" id="GO:0009267">
    <property type="term" value="P:cellular response to starvation"/>
    <property type="evidence" value="ECO:0007669"/>
    <property type="project" value="UniProtKB-ARBA"/>
</dbReference>
<keyword evidence="3" id="KW-0597">Phosphoprotein</keyword>
<dbReference type="OrthoDB" id="417078at2759"/>
<dbReference type="GO" id="GO:0004862">
    <property type="term" value="F:cAMP-dependent protein kinase inhibitor activity"/>
    <property type="evidence" value="ECO:0007669"/>
    <property type="project" value="TreeGrafter"/>
</dbReference>
<dbReference type="GO" id="GO:0030552">
    <property type="term" value="F:cAMP binding"/>
    <property type="evidence" value="ECO:0007669"/>
    <property type="project" value="UniProtKB-KW"/>
</dbReference>
<dbReference type="InterPro" id="IPR018490">
    <property type="entry name" value="cNMP-bd_dom_sf"/>
</dbReference>
<dbReference type="CDD" id="cd00038">
    <property type="entry name" value="CAP_ED"/>
    <property type="match status" value="2"/>
</dbReference>
<comment type="similarity">
    <text evidence="1 9">Belongs to the cAMP-dependent kinase regulatory chain family.</text>
</comment>
<dbReference type="PRINTS" id="PR00103">
    <property type="entry name" value="CAMPKINASE"/>
</dbReference>
<comment type="subunit">
    <text evidence="8 9">Tetramer, composed of 2 regulatory (R) and 2 catalytic (C) subunits. In the presence of cAMP it dissociates into 2 active monomeric C subunits and an R dimer.</text>
</comment>
<evidence type="ECO:0000256" key="4">
    <source>
        <dbReference type="ARBA" id="ARBA00022566"/>
    </source>
</evidence>
<dbReference type="AlphaFoldDB" id="A0A3N4L329"/>
<evidence type="ECO:0000256" key="3">
    <source>
        <dbReference type="ARBA" id="ARBA00022553"/>
    </source>
</evidence>
<evidence type="ECO:0000256" key="1">
    <source>
        <dbReference type="ARBA" id="ARBA00005753"/>
    </source>
</evidence>
<dbReference type="Proteomes" id="UP000277580">
    <property type="component" value="Unassembled WGS sequence"/>
</dbReference>
<dbReference type="Pfam" id="PF02197">
    <property type="entry name" value="RIIa"/>
    <property type="match status" value="1"/>
</dbReference>
<evidence type="ECO:0000313" key="14">
    <source>
        <dbReference type="Proteomes" id="UP000277580"/>
    </source>
</evidence>
<evidence type="ECO:0000256" key="9">
    <source>
        <dbReference type="PIRNR" id="PIRNR000548"/>
    </source>
</evidence>
<keyword evidence="7 9" id="KW-0114">cAMP</keyword>
<dbReference type="PIRSF" id="PIRSF000548">
    <property type="entry name" value="PK_regulatory"/>
    <property type="match status" value="1"/>
</dbReference>
<evidence type="ECO:0000256" key="11">
    <source>
        <dbReference type="SAM" id="MobiDB-lite"/>
    </source>
</evidence>
<feature type="binding site" evidence="10">
    <location>
        <position position="440"/>
    </location>
    <ligand>
        <name>3',5'-cyclic AMP</name>
        <dbReference type="ChEBI" id="CHEBI:58165"/>
        <label>2</label>
    </ligand>
</feature>